<keyword evidence="2" id="KW-1185">Reference proteome</keyword>
<evidence type="ECO:0000313" key="1">
    <source>
        <dbReference type="EMBL" id="SDK21244.1"/>
    </source>
</evidence>
<gene>
    <name evidence="1" type="ORF">SAMN05216243_2357</name>
</gene>
<evidence type="ECO:0000313" key="2">
    <source>
        <dbReference type="Proteomes" id="UP000198694"/>
    </source>
</evidence>
<name>A0A1G9A320_9BACI</name>
<reference evidence="1 2" key="1">
    <citation type="submission" date="2016-10" db="EMBL/GenBank/DDBJ databases">
        <authorList>
            <person name="de Groot N.N."/>
        </authorList>
    </citation>
    <scope>NUCLEOTIDE SEQUENCE [LARGE SCALE GENOMIC DNA]</scope>
    <source>
        <strain evidence="1 2">CGMCC 1.6502</strain>
    </source>
</reference>
<dbReference type="Proteomes" id="UP000198694">
    <property type="component" value="Unassembled WGS sequence"/>
</dbReference>
<dbReference type="RefSeq" id="WP_093214334.1">
    <property type="nucleotide sequence ID" value="NZ_FNFL01000003.1"/>
</dbReference>
<proteinExistence type="predicted"/>
<protein>
    <submittedName>
        <fullName evidence="1">Uncharacterized protein</fullName>
    </submittedName>
</protein>
<sequence length="59" mass="6557">MTQEIIAGMPQTGAIVEEKNLIPQEKKELGLFVSWNGTTHWPVITLSFTNQNIGSLSRT</sequence>
<dbReference type="AlphaFoldDB" id="A0A1G9A320"/>
<dbReference type="EMBL" id="FNFL01000003">
    <property type="protein sequence ID" value="SDK21244.1"/>
    <property type="molecule type" value="Genomic_DNA"/>
</dbReference>
<dbReference type="STRING" id="407036.SAMN05216243_2357"/>
<accession>A0A1G9A320</accession>
<organism evidence="1 2">
    <name type="scientific">Sediminibacillus albus</name>
    <dbReference type="NCBI Taxonomy" id="407036"/>
    <lineage>
        <taxon>Bacteria</taxon>
        <taxon>Bacillati</taxon>
        <taxon>Bacillota</taxon>
        <taxon>Bacilli</taxon>
        <taxon>Bacillales</taxon>
        <taxon>Bacillaceae</taxon>
        <taxon>Sediminibacillus</taxon>
    </lineage>
</organism>